<comment type="caution">
    <text evidence="1">The sequence shown here is derived from an EMBL/GenBank/DDBJ whole genome shotgun (WGS) entry which is preliminary data.</text>
</comment>
<accession>A0AC60Q918</accession>
<evidence type="ECO:0000313" key="1">
    <source>
        <dbReference type="EMBL" id="KAG0430135.1"/>
    </source>
</evidence>
<dbReference type="Proteomes" id="UP000805193">
    <property type="component" value="Unassembled WGS sequence"/>
</dbReference>
<name>A0AC60Q918_IXOPE</name>
<evidence type="ECO:0000313" key="2">
    <source>
        <dbReference type="Proteomes" id="UP000805193"/>
    </source>
</evidence>
<gene>
    <name evidence="1" type="ORF">HPB47_022951</name>
</gene>
<organism evidence="1 2">
    <name type="scientific">Ixodes persulcatus</name>
    <name type="common">Taiga tick</name>
    <dbReference type="NCBI Taxonomy" id="34615"/>
    <lineage>
        <taxon>Eukaryota</taxon>
        <taxon>Metazoa</taxon>
        <taxon>Ecdysozoa</taxon>
        <taxon>Arthropoda</taxon>
        <taxon>Chelicerata</taxon>
        <taxon>Arachnida</taxon>
        <taxon>Acari</taxon>
        <taxon>Parasitiformes</taxon>
        <taxon>Ixodida</taxon>
        <taxon>Ixodoidea</taxon>
        <taxon>Ixodidae</taxon>
        <taxon>Ixodinae</taxon>
        <taxon>Ixodes</taxon>
    </lineage>
</organism>
<keyword evidence="2" id="KW-1185">Reference proteome</keyword>
<dbReference type="EMBL" id="JABSTQ010009348">
    <property type="protein sequence ID" value="KAG0430135.1"/>
    <property type="molecule type" value="Genomic_DNA"/>
</dbReference>
<sequence>MRKRATRRDDSPSASPLRRSALARLQYTDSLRRSLGGHLGEPVAKWIRTTTTTRASLSRVPAAARTPEDEEDGGAERRLRAPGGSVERARCGSDGTVVSVR</sequence>
<proteinExistence type="predicted"/>
<protein>
    <submittedName>
        <fullName evidence="1">Uncharacterized protein</fullName>
    </submittedName>
</protein>
<reference evidence="1 2" key="1">
    <citation type="journal article" date="2020" name="Cell">
        <title>Large-Scale Comparative Analyses of Tick Genomes Elucidate Their Genetic Diversity and Vector Capacities.</title>
        <authorList>
            <consortium name="Tick Genome and Microbiome Consortium (TIGMIC)"/>
            <person name="Jia N."/>
            <person name="Wang J."/>
            <person name="Shi W."/>
            <person name="Du L."/>
            <person name="Sun Y."/>
            <person name="Zhan W."/>
            <person name="Jiang J.F."/>
            <person name="Wang Q."/>
            <person name="Zhang B."/>
            <person name="Ji P."/>
            <person name="Bell-Sakyi L."/>
            <person name="Cui X.M."/>
            <person name="Yuan T.T."/>
            <person name="Jiang B.G."/>
            <person name="Yang W.F."/>
            <person name="Lam T.T."/>
            <person name="Chang Q.C."/>
            <person name="Ding S.J."/>
            <person name="Wang X.J."/>
            <person name="Zhu J.G."/>
            <person name="Ruan X.D."/>
            <person name="Zhao L."/>
            <person name="Wei J.T."/>
            <person name="Ye R.Z."/>
            <person name="Que T.C."/>
            <person name="Du C.H."/>
            <person name="Zhou Y.H."/>
            <person name="Cheng J.X."/>
            <person name="Dai P.F."/>
            <person name="Guo W.B."/>
            <person name="Han X.H."/>
            <person name="Huang E.J."/>
            <person name="Li L.F."/>
            <person name="Wei W."/>
            <person name="Gao Y.C."/>
            <person name="Liu J.Z."/>
            <person name="Shao H.Z."/>
            <person name="Wang X."/>
            <person name="Wang C.C."/>
            <person name="Yang T.C."/>
            <person name="Huo Q.B."/>
            <person name="Li W."/>
            <person name="Chen H.Y."/>
            <person name="Chen S.E."/>
            <person name="Zhou L.G."/>
            <person name="Ni X.B."/>
            <person name="Tian J.H."/>
            <person name="Sheng Y."/>
            <person name="Liu T."/>
            <person name="Pan Y.S."/>
            <person name="Xia L.Y."/>
            <person name="Li J."/>
            <person name="Zhao F."/>
            <person name="Cao W.C."/>
        </authorList>
    </citation>
    <scope>NUCLEOTIDE SEQUENCE [LARGE SCALE GENOMIC DNA]</scope>
    <source>
        <strain evidence="1">Iper-2018</strain>
    </source>
</reference>